<sequence length="746" mass="80223">MVSKQLFLAALSLFSHGAAAAGPFDVTADHAAWDDTTYTLTSRRPYPGSYQAWLPQSNGYIGLAQGSLGPFFEASRGNESTGWPLFSSPRQTFATVTGFWDDEPDGESVIAGIPHFTDLLVGACGSTLNGTADVSEISDFKSTLSFSTGIATWDYVWSPSACPEHVALRISYEAFLSLDERQIGAVKLSVSSNSSVEILVTDILDGHSADRTSDAEPRFFPPKRAVLTSVRPNGVDDVTAYIYSTVRGDLPQYQKGLSSDPDTKSISQSYSVRLDPAVEAGTASFVKYVGVVSTEHSSDAKGLVIKAVDRAATTGWEALRSAHTAQVSLLMRNDFLADFRDPATGALPEDSDVRLLQITAITSAYYLYTSLMPYDDSNAALFDLESGCAFWTFLLQYLLPYVRAPWYQFAEPQHDDTHTNTNVWSDPLNDKEPRFFSGGASPAFPFMTGHGELLQVMTAGLLGVRTTDVDLVLNPSLPPQLAHFKAPLQFHNGAVVECRMNRTHTTITRRDASKFDGIVPDQYGDGVMPIIVGRSADDPDGYKIHLKIGETAVIPNRQYSNELAAPGNILRCKSASSPDAHIPGRFPLAATDGSPGTSWQPESDSAASLLVDLSSTGDQPAVEVGRVLLDFATRPPRNIRVLLSNDSSFADPPEQQQQQQQPLGQWIPVAVSRPWVASSPVVQNAGNSTTVELPGGVWSGRYARLDVEGCWAEDGAGATVAEFALVARGGDAAGGVEPVAAGHDEL</sequence>
<dbReference type="EMBL" id="JAKNSF020000055">
    <property type="protein sequence ID" value="KAK7724690.1"/>
    <property type="molecule type" value="Genomic_DNA"/>
</dbReference>
<dbReference type="SUPFAM" id="SSF74650">
    <property type="entry name" value="Galactose mutarotase-like"/>
    <property type="match status" value="1"/>
</dbReference>
<dbReference type="InterPro" id="IPR005196">
    <property type="entry name" value="Glyco_hydro_65_N"/>
</dbReference>
<dbReference type="Pfam" id="PF03636">
    <property type="entry name" value="Glyco_hydro_65N"/>
    <property type="match status" value="1"/>
</dbReference>
<evidence type="ECO:0000256" key="1">
    <source>
        <dbReference type="ARBA" id="ARBA00006768"/>
    </source>
</evidence>
<dbReference type="Proteomes" id="UP001430848">
    <property type="component" value="Unassembled WGS sequence"/>
</dbReference>
<dbReference type="SUPFAM" id="SSF48208">
    <property type="entry name" value="Six-hairpin glycosidases"/>
    <property type="match status" value="1"/>
</dbReference>
<evidence type="ECO:0000313" key="5">
    <source>
        <dbReference type="Proteomes" id="UP001430848"/>
    </source>
</evidence>
<organism evidence="4 5">
    <name type="scientific">Diaporthe eres</name>
    <name type="common">Phomopsis oblonga</name>
    <dbReference type="NCBI Taxonomy" id="83184"/>
    <lineage>
        <taxon>Eukaryota</taxon>
        <taxon>Fungi</taxon>
        <taxon>Dikarya</taxon>
        <taxon>Ascomycota</taxon>
        <taxon>Pezizomycotina</taxon>
        <taxon>Sordariomycetes</taxon>
        <taxon>Sordariomycetidae</taxon>
        <taxon>Diaporthales</taxon>
        <taxon>Diaporthaceae</taxon>
        <taxon>Diaporthe</taxon>
        <taxon>Diaporthe eres species complex</taxon>
    </lineage>
</organism>
<comment type="caution">
    <text evidence="4">The sequence shown here is derived from an EMBL/GenBank/DDBJ whole genome shotgun (WGS) entry which is preliminary data.</text>
</comment>
<dbReference type="PANTHER" id="PTHR11051">
    <property type="entry name" value="GLYCOSYL HYDROLASE-RELATED"/>
    <property type="match status" value="1"/>
</dbReference>
<feature type="chain" id="PRO_5045672768" evidence="2">
    <location>
        <begin position="21"/>
        <end position="746"/>
    </location>
</feature>
<evidence type="ECO:0000313" key="4">
    <source>
        <dbReference type="EMBL" id="KAK7724690.1"/>
    </source>
</evidence>
<keyword evidence="2" id="KW-0732">Signal</keyword>
<evidence type="ECO:0000256" key="2">
    <source>
        <dbReference type="SAM" id="SignalP"/>
    </source>
</evidence>
<dbReference type="InterPro" id="IPR011013">
    <property type="entry name" value="Gal_mutarotase_sf_dom"/>
</dbReference>
<keyword evidence="5" id="KW-1185">Reference proteome</keyword>
<dbReference type="Gene3D" id="2.60.120.260">
    <property type="entry name" value="Galactose-binding domain-like"/>
    <property type="match status" value="1"/>
</dbReference>
<evidence type="ECO:0000259" key="3">
    <source>
        <dbReference type="Pfam" id="PF03636"/>
    </source>
</evidence>
<reference evidence="4 5" key="1">
    <citation type="submission" date="2024-02" db="EMBL/GenBank/DDBJ databases">
        <title>De novo assembly and annotation of 12 fungi associated with fruit tree decline syndrome in Ontario, Canada.</title>
        <authorList>
            <person name="Sulman M."/>
            <person name="Ellouze W."/>
            <person name="Ilyukhin E."/>
        </authorList>
    </citation>
    <scope>NUCLEOTIDE SEQUENCE [LARGE SCALE GENOMIC DNA]</scope>
    <source>
        <strain evidence="4 5">M169</strain>
    </source>
</reference>
<dbReference type="InterPro" id="IPR008928">
    <property type="entry name" value="6-hairpin_glycosidase_sf"/>
</dbReference>
<dbReference type="InterPro" id="IPR037018">
    <property type="entry name" value="GH65_N"/>
</dbReference>
<proteinExistence type="inferred from homology"/>
<protein>
    <submittedName>
        <fullName evidence="4">Alpha,alpha-trehalase ath1</fullName>
    </submittedName>
</protein>
<dbReference type="PANTHER" id="PTHR11051:SF8">
    <property type="entry name" value="PROTEIN-GLUCOSYLGALACTOSYLHYDROXYLYSINE GLUCOSIDASE"/>
    <property type="match status" value="1"/>
</dbReference>
<accession>A0ABR1P2P2</accession>
<dbReference type="Gene3D" id="2.70.98.40">
    <property type="entry name" value="Glycoside hydrolase, family 65, N-terminal domain"/>
    <property type="match status" value="1"/>
</dbReference>
<feature type="domain" description="Glycoside hydrolase family 65 N-terminal" evidence="3">
    <location>
        <begin position="48"/>
        <end position="294"/>
    </location>
</feature>
<gene>
    <name evidence="4" type="primary">ATH1_2</name>
    <name evidence="4" type="ORF">SLS63_008527</name>
</gene>
<feature type="signal peptide" evidence="2">
    <location>
        <begin position="1"/>
        <end position="20"/>
    </location>
</feature>
<comment type="similarity">
    <text evidence="1">Belongs to the glycosyl hydrolase 65 family.</text>
</comment>
<name>A0ABR1P2P2_DIAER</name>